<feature type="domain" description="PWI" evidence="2">
    <location>
        <begin position="28"/>
        <end position="129"/>
    </location>
</feature>
<dbReference type="GO" id="GO:0003723">
    <property type="term" value="F:RNA binding"/>
    <property type="evidence" value="ECO:0007669"/>
    <property type="project" value="TreeGrafter"/>
</dbReference>
<dbReference type="EMBL" id="LNZH02000126">
    <property type="protein sequence ID" value="OCB90554.1"/>
    <property type="molecule type" value="Genomic_DNA"/>
</dbReference>
<dbReference type="PANTHER" id="PTHR23148">
    <property type="entry name" value="SERINE/ARGININE REGULATED NUCLEAR MATRIX PROTEIN"/>
    <property type="match status" value="1"/>
</dbReference>
<accession>A0A9Q5I2Z0</accession>
<dbReference type="PANTHER" id="PTHR23148:SF0">
    <property type="entry name" value="SERINE_ARGININE REPETITIVE MATRIX PROTEIN 1"/>
    <property type="match status" value="1"/>
</dbReference>
<name>A0A9Q5I2Z0_SANBA</name>
<dbReference type="Gene3D" id="1.20.1390.10">
    <property type="entry name" value="PWI domain"/>
    <property type="match status" value="1"/>
</dbReference>
<keyword evidence="1" id="KW-0507">mRNA processing</keyword>
<dbReference type="GO" id="GO:0005681">
    <property type="term" value="C:spliceosomal complex"/>
    <property type="evidence" value="ECO:0007669"/>
    <property type="project" value="TreeGrafter"/>
</dbReference>
<evidence type="ECO:0000313" key="4">
    <source>
        <dbReference type="Proteomes" id="UP000757232"/>
    </source>
</evidence>
<comment type="caution">
    <text evidence="3">The sequence shown here is derived from an EMBL/GenBank/DDBJ whole genome shotgun (WGS) entry which is preliminary data.</text>
</comment>
<dbReference type="PROSITE" id="PS51025">
    <property type="entry name" value="PWI"/>
    <property type="match status" value="1"/>
</dbReference>
<dbReference type="InterPro" id="IPR002483">
    <property type="entry name" value="PWI_dom"/>
</dbReference>
<reference evidence="3" key="1">
    <citation type="submission" date="2016-06" db="EMBL/GenBank/DDBJ databases">
        <title>Draft Genome sequence of the fungus Inonotus baumii.</title>
        <authorList>
            <person name="Zhu H."/>
            <person name="Lin W."/>
        </authorList>
    </citation>
    <scope>NUCLEOTIDE SEQUENCE</scope>
    <source>
        <strain evidence="3">821</strain>
    </source>
</reference>
<keyword evidence="4" id="KW-1185">Reference proteome</keyword>
<dbReference type="InterPro" id="IPR036483">
    <property type="entry name" value="PWI_dom_sf"/>
</dbReference>
<dbReference type="GO" id="GO:0006397">
    <property type="term" value="P:mRNA processing"/>
    <property type="evidence" value="ECO:0007669"/>
    <property type="project" value="UniProtKB-KW"/>
</dbReference>
<gene>
    <name evidence="3" type="ORF">A7U60_g2232</name>
</gene>
<evidence type="ECO:0000259" key="2">
    <source>
        <dbReference type="PROSITE" id="PS51025"/>
    </source>
</evidence>
<protein>
    <recommendedName>
        <fullName evidence="2">PWI domain-containing protein</fullName>
    </recommendedName>
</protein>
<dbReference type="InterPro" id="IPR052225">
    <property type="entry name" value="Ser/Arg_repetitive_matrix"/>
</dbReference>
<dbReference type="Proteomes" id="UP000757232">
    <property type="component" value="Unassembled WGS sequence"/>
</dbReference>
<dbReference type="SUPFAM" id="SSF101233">
    <property type="entry name" value="PWI domain"/>
    <property type="match status" value="1"/>
</dbReference>
<dbReference type="AlphaFoldDB" id="A0A9Q5I2Z0"/>
<organism evidence="3 4">
    <name type="scientific">Sanghuangporus baumii</name>
    <name type="common">Phellinus baumii</name>
    <dbReference type="NCBI Taxonomy" id="108892"/>
    <lineage>
        <taxon>Eukaryota</taxon>
        <taxon>Fungi</taxon>
        <taxon>Dikarya</taxon>
        <taxon>Basidiomycota</taxon>
        <taxon>Agaricomycotina</taxon>
        <taxon>Agaricomycetes</taxon>
        <taxon>Hymenochaetales</taxon>
        <taxon>Hymenochaetaceae</taxon>
        <taxon>Sanghuangporus</taxon>
    </lineage>
</organism>
<dbReference type="OrthoDB" id="163257at2759"/>
<proteinExistence type="predicted"/>
<dbReference type="Pfam" id="PF01480">
    <property type="entry name" value="PWI"/>
    <property type="match status" value="1"/>
</dbReference>
<evidence type="ECO:0000256" key="1">
    <source>
        <dbReference type="ARBA" id="ARBA00022664"/>
    </source>
</evidence>
<dbReference type="SMART" id="SM00311">
    <property type="entry name" value="PWI"/>
    <property type="match status" value="1"/>
</dbReference>
<evidence type="ECO:0000313" key="3">
    <source>
        <dbReference type="EMBL" id="OCB90554.1"/>
    </source>
</evidence>
<sequence>MTDAGFFKGTSAEQDSRFSDKEMKLLRTLKFPPEFSEKVDMRKVNLQVMRPWIANKVTELVGFEDEVVVEYAMGLLEDPSQPTPDPRKMQINLTGFLTAKTPEFMIALWKLLLEAQASPGGIPKTFVEEKKEEMRRAREKDLNEAEEEDEEGAVVEGVGVAVQTKEERVDLGTVGGELEEGDDSAITLVLDLVPLLVVDAPLLLYTAIRDDLQQHLLVVGLPLALHRLGGEVAAVEILGLALIRLQRAGPRSLVRIVRLLVGAGCVLHRTLRHHVDTLLPCAEPHPRDVLRETAEVRRLTAGCGLVVAHHRDMVLGTVEVHLLGVGDCLLLLALALVDVLLIDLLRHICAADVQVVAQVAAEARVVPEVRRQGAGKGTFRIRVQDLLQDAMSTVAMAEDSTTEEIAGI</sequence>
<dbReference type="GO" id="GO:0048024">
    <property type="term" value="P:regulation of mRNA splicing, via spliceosome"/>
    <property type="evidence" value="ECO:0007669"/>
    <property type="project" value="TreeGrafter"/>
</dbReference>